<protein>
    <submittedName>
        <fullName evidence="1">Uncharacterized protein</fullName>
    </submittedName>
</protein>
<evidence type="ECO:0000313" key="2">
    <source>
        <dbReference type="Proteomes" id="UP000236551"/>
    </source>
</evidence>
<organism evidence="1 2">
    <name type="scientific">Escherichia coli</name>
    <dbReference type="NCBI Taxonomy" id="562"/>
    <lineage>
        <taxon>Bacteria</taxon>
        <taxon>Pseudomonadati</taxon>
        <taxon>Pseudomonadota</taxon>
        <taxon>Gammaproteobacteria</taxon>
        <taxon>Enterobacterales</taxon>
        <taxon>Enterobacteriaceae</taxon>
        <taxon>Escherichia</taxon>
    </lineage>
</organism>
<reference evidence="1 2" key="1">
    <citation type="submission" date="2017-11" db="EMBL/GenBank/DDBJ databases">
        <title>Escherichia coli CV839-15 Genome sequencing and assembly.</title>
        <authorList>
            <person name="Li Z."/>
            <person name="Song N."/>
            <person name="Li W."/>
            <person name="Philip H.R."/>
            <person name="Bu Z."/>
            <person name="Siguo L."/>
        </authorList>
    </citation>
    <scope>NUCLEOTIDE SEQUENCE [LARGE SCALE GENOMIC DNA]</scope>
    <source>
        <strain evidence="1 2">CV839-15</strain>
    </source>
</reference>
<dbReference type="EMBL" id="CP024978">
    <property type="protein sequence ID" value="ATZ34674.1"/>
    <property type="molecule type" value="Genomic_DNA"/>
</dbReference>
<accession>A0A2H4TYN3</accession>
<dbReference type="AlphaFoldDB" id="A0A2H4TYN3"/>
<gene>
    <name evidence="1" type="ORF">CV83915_04405</name>
</gene>
<sequence>MPAPIVVPATIKTLPRVLFFTLSSVLTIFMSDICGAG</sequence>
<evidence type="ECO:0000313" key="1">
    <source>
        <dbReference type="EMBL" id="ATZ34674.1"/>
    </source>
</evidence>
<proteinExistence type="predicted"/>
<dbReference type="Proteomes" id="UP000236551">
    <property type="component" value="Chromosome"/>
</dbReference>
<name>A0A2H4TYN3_ECOLX</name>